<feature type="domain" description="SMC hinge" evidence="5">
    <location>
        <begin position="913"/>
        <end position="1040"/>
    </location>
</feature>
<dbReference type="Gene3D" id="3.30.70.1620">
    <property type="match status" value="1"/>
</dbReference>
<dbReference type="Pfam" id="PF26195">
    <property type="entry name" value="Ig_SMCHD1_2nd"/>
    <property type="match status" value="1"/>
</dbReference>
<dbReference type="GO" id="GO:0005524">
    <property type="term" value="F:ATP binding"/>
    <property type="evidence" value="ECO:0007669"/>
    <property type="project" value="InterPro"/>
</dbReference>
<evidence type="ECO:0000313" key="8">
    <source>
        <dbReference type="Proteomes" id="UP000618051"/>
    </source>
</evidence>
<dbReference type="InterPro" id="IPR058613">
    <property type="entry name" value="Ig_SMCHD1_4th"/>
</dbReference>
<dbReference type="GO" id="GO:0051276">
    <property type="term" value="P:chromosome organization"/>
    <property type="evidence" value="ECO:0007669"/>
    <property type="project" value="InterPro"/>
</dbReference>
<dbReference type="InterPro" id="IPR036277">
    <property type="entry name" value="SMC_hinge_sf"/>
</dbReference>
<name>A0A835TY50_9PASS</name>
<dbReference type="Pfam" id="PF06470">
    <property type="entry name" value="SMC_hinge"/>
    <property type="match status" value="1"/>
</dbReference>
<dbReference type="Pfam" id="PF26194">
    <property type="entry name" value="Ig_SMCHD1_1st"/>
    <property type="match status" value="1"/>
</dbReference>
<keyword evidence="3" id="KW-0175">Coiled coil</keyword>
<feature type="coiled-coil region" evidence="3">
    <location>
        <begin position="816"/>
        <end position="871"/>
    </location>
</feature>
<evidence type="ECO:0000256" key="2">
    <source>
        <dbReference type="ARBA" id="ARBA00022454"/>
    </source>
</evidence>
<dbReference type="SMART" id="SM00968">
    <property type="entry name" value="SMC_hinge"/>
    <property type="match status" value="1"/>
</dbReference>
<accession>A0A835TY50</accession>
<dbReference type="Pfam" id="PF26201">
    <property type="entry name" value="Ig_SMCHD1_7th"/>
    <property type="match status" value="1"/>
</dbReference>
<dbReference type="InterPro" id="IPR058617">
    <property type="entry name" value="Ig_SMCHD1_7th"/>
</dbReference>
<dbReference type="OrthoDB" id="10036779at2759"/>
<evidence type="ECO:0000259" key="5">
    <source>
        <dbReference type="SMART" id="SM00968"/>
    </source>
</evidence>
<evidence type="ECO:0000313" key="7">
    <source>
        <dbReference type="EMBL" id="KAI1243314.1"/>
    </source>
</evidence>
<evidence type="ECO:0000313" key="6">
    <source>
        <dbReference type="EMBL" id="KAG0123880.1"/>
    </source>
</evidence>
<feature type="non-terminal residue" evidence="6">
    <location>
        <position position="1"/>
    </location>
</feature>
<dbReference type="EMBL" id="JADDUC020000001">
    <property type="protein sequence ID" value="KAI1243314.1"/>
    <property type="molecule type" value="Genomic_DNA"/>
</dbReference>
<dbReference type="PANTHER" id="PTHR22640">
    <property type="entry name" value="STRUCTURAL MAINTENANCE OF CHROMOSOMES FLEXIBLE HINGE DOMAIN-CONTAINING PROTEIN 1"/>
    <property type="match status" value="1"/>
</dbReference>
<organism evidence="6">
    <name type="scientific">Lamprotornis superbus</name>
    <dbReference type="NCBI Taxonomy" id="245042"/>
    <lineage>
        <taxon>Eukaryota</taxon>
        <taxon>Metazoa</taxon>
        <taxon>Chordata</taxon>
        <taxon>Craniata</taxon>
        <taxon>Vertebrata</taxon>
        <taxon>Euteleostomi</taxon>
        <taxon>Archelosauria</taxon>
        <taxon>Archosauria</taxon>
        <taxon>Dinosauria</taxon>
        <taxon>Saurischia</taxon>
        <taxon>Theropoda</taxon>
        <taxon>Coelurosauria</taxon>
        <taxon>Aves</taxon>
        <taxon>Neognathae</taxon>
        <taxon>Neoaves</taxon>
        <taxon>Telluraves</taxon>
        <taxon>Australaves</taxon>
        <taxon>Passeriformes</taxon>
        <taxon>Sturnidae</taxon>
        <taxon>Lamprotornis</taxon>
    </lineage>
</organism>
<keyword evidence="8" id="KW-1185">Reference proteome</keyword>
<reference evidence="7" key="3">
    <citation type="submission" date="2022-01" db="EMBL/GenBank/DDBJ databases">
        <authorList>
            <person name="Rubenstein D.R."/>
        </authorList>
    </citation>
    <scope>NUCLEOTIDE SEQUENCE</scope>
    <source>
        <strain evidence="7">SS15</strain>
        <tissue evidence="7">Liver</tissue>
    </source>
</reference>
<feature type="region of interest" description="Disordered" evidence="4">
    <location>
        <begin position="1172"/>
        <end position="1193"/>
    </location>
</feature>
<gene>
    <name evidence="7" type="ORF">IHE44_0000908</name>
    <name evidence="6" type="ORF">IHE44_007030</name>
</gene>
<dbReference type="AlphaFoldDB" id="A0A835TY50"/>
<protein>
    <submittedName>
        <fullName evidence="6">Structural maintenance of chromosomes flexible hinge domain-containing protein 1</fullName>
    </submittedName>
</protein>
<dbReference type="InterPro" id="IPR038892">
    <property type="entry name" value="SMCHD1"/>
</dbReference>
<dbReference type="GO" id="GO:0006302">
    <property type="term" value="P:double-strand break repair"/>
    <property type="evidence" value="ECO:0007669"/>
    <property type="project" value="InterPro"/>
</dbReference>
<dbReference type="Gene3D" id="1.20.1060.20">
    <property type="match status" value="1"/>
</dbReference>
<dbReference type="SUPFAM" id="SSF75553">
    <property type="entry name" value="Smc hinge domain"/>
    <property type="match status" value="1"/>
</dbReference>
<comment type="caution">
    <text evidence="6">The sequence shown here is derived from an EMBL/GenBank/DDBJ whole genome shotgun (WGS) entry which is preliminary data.</text>
</comment>
<dbReference type="GO" id="GO:0005694">
    <property type="term" value="C:chromosome"/>
    <property type="evidence" value="ECO:0007669"/>
    <property type="project" value="UniProtKB-SubCell"/>
</dbReference>
<dbReference type="InterPro" id="IPR058611">
    <property type="entry name" value="Ig_SMCHD1_1st"/>
</dbReference>
<dbReference type="EMBL" id="JADDUC010000026">
    <property type="protein sequence ID" value="KAG0123880.1"/>
    <property type="molecule type" value="Genomic_DNA"/>
</dbReference>
<evidence type="ECO:0000256" key="4">
    <source>
        <dbReference type="SAM" id="MobiDB-lite"/>
    </source>
</evidence>
<dbReference type="InterPro" id="IPR058612">
    <property type="entry name" value="Ig_SMCHD1_2nd"/>
</dbReference>
<dbReference type="InterPro" id="IPR010935">
    <property type="entry name" value="SMC_hinge"/>
</dbReference>
<proteinExistence type="predicted"/>
<comment type="subcellular location">
    <subcellularLocation>
        <location evidence="1">Chromosome</location>
    </subcellularLocation>
</comment>
<evidence type="ECO:0000256" key="1">
    <source>
        <dbReference type="ARBA" id="ARBA00004286"/>
    </source>
</evidence>
<evidence type="ECO:0000256" key="3">
    <source>
        <dbReference type="SAM" id="Coils"/>
    </source>
</evidence>
<dbReference type="InterPro" id="IPR058615">
    <property type="entry name" value="Ig_SMCHD1_6th"/>
</dbReference>
<dbReference type="Pfam" id="PF26196">
    <property type="entry name" value="Ig_SMCHD1_4th"/>
    <property type="match status" value="1"/>
</dbReference>
<keyword evidence="2" id="KW-0158">Chromosome</keyword>
<dbReference type="PANTHER" id="PTHR22640:SF2">
    <property type="entry name" value="STRUCTURAL MAINTENANCE OF CHROMOSOMES FLEXIBLE HINGE DOMAIN-CONTAINING PROTEIN 1"/>
    <property type="match status" value="1"/>
</dbReference>
<sequence length="1193" mass="134329">MQKLPGTSHGGSKKLLVELKVILHSPTENKEIISHISQHGGKWPYWFKKMENLQKLGNYSLKLQVVLNESNADTYAGRPLPSKVFKFTIVEGKPHKFLVGLLDLPFRIGVPFSIPLELQDEFGHATHLTNRIRPILEASGLTLKHEDIPVAAKCVIKGVIAKGCVNSCQGKNFNLKITLPGLKEDTQVIKIRLQPGPPRQLKVKPDSEILKIENGTAFPFQVEVLDESGNITAQPELIVHCKFLGASDLPVYSVDCSNGGTNILTGPVIHVQNIKKDQILKARFEVLVNWTPKIDRELLMQGLLPDVKVPTSVKDVRYCLITYLDEHVSLESAFTVRPVPDEPKHIKCKLKGSNTLQMGEELQSEIDVMITDQFGNQVQTVTSACVNSLGVSGPGLDKSNLKITWQESTQTMKVKGIRYKPCLLGNKELCFAWREFSDFIRVNLVAGSPAKLKFVDWPELEKPVAVINGRELQRPLIVQLCDQWGNPTPEPNVKISLTKSNNLKLIPSNQQHKTDDTGRANLGVFTIHAPRGEHILQLKASHNKTVLDCLVITINVLPDPEKPVRLNVKYDKSPSFPAGGTFPDFMVSVLSEDDTIIKNINPARISMKMWEAQSSRVRTPIDVTTFSCSKVKDDKEDSFFYFRDKMVPERVGTYIIQFTFAMDKTNMLNSEQIIVEVVPNDPVRLLPDSLPATPAVSNVRALTSRTLVKDLYLHLMDEYNNHTGLDLVGRIIAKIKSPNEEDIDTPQFQGKVSTVEFPLESGSAEINLVLAEDSPGRDSTEYILVFEPHLPALKKPLEPYCLSFMFYNDFKKQQLMATLTREKDQLSKSIDLYRKMFDTTNQLVAEMKCQVKEAETREALLKNELKKHQIELPQTNILQYVDSLLKKKMLEQEGVMKQPRRTCTLPNYPKGNQDILGKIAHLAQIEDNEAAKVISWHLASDMDCVVTLTTEAARSIFDETQGRQQVLPLDSIYKKTLPDWSRPLPHLRNGRTVFRPIGNPVFARNLLTFPDNIEHCQTVFGMLLGDTIIIDNLDAANHYRKEVVKITHCPTLLTREGDRIRSNGKFGGLQNKAPPMDKLRGMVFGAPMPKLYSTFSAQIDLLQQYRAAVIKLDNVNQDLDLHLQSLNTPEMQKKKQELAEQEKNLKIVKQKLGMTPALSDKGAESLLQPIMLDTSDTPIPPKRMRRDTVKKLY</sequence>
<reference evidence="7 8" key="2">
    <citation type="journal article" date="2021" name="J. Hered.">
        <title>Feather Gene Expression Elucidates the Developmental Basis of Plumage Iridescence in African Starlings.</title>
        <authorList>
            <person name="Rubenstein D.R."/>
            <person name="Corvelo A."/>
            <person name="MacManes M.D."/>
            <person name="Maia R."/>
            <person name="Narzisi G."/>
            <person name="Rousaki A."/>
            <person name="Vandenabeele P."/>
            <person name="Shawkey M.D."/>
            <person name="Solomon J."/>
        </authorList>
    </citation>
    <scope>NUCLEOTIDE SEQUENCE [LARGE SCALE GENOMIC DNA]</scope>
    <source>
        <strain evidence="7">SS15</strain>
    </source>
</reference>
<dbReference type="Proteomes" id="UP000618051">
    <property type="component" value="Unassembled WGS sequence"/>
</dbReference>
<dbReference type="InterPro" id="IPR058616">
    <property type="entry name" value="Ig_SMCHD1_8th"/>
</dbReference>
<dbReference type="Pfam" id="PF26199">
    <property type="entry name" value="Ig_SMCHD1_8th"/>
    <property type="match status" value="1"/>
</dbReference>
<dbReference type="Pfam" id="PF26198">
    <property type="entry name" value="Ig_SMCHD1_6th"/>
    <property type="match status" value="1"/>
</dbReference>
<reference evidence="6" key="1">
    <citation type="submission" date="2020-10" db="EMBL/GenBank/DDBJ databases">
        <title>Feather gene expression reveals the developmental basis of iridescence in African starlings.</title>
        <authorList>
            <person name="Rubenstein D.R."/>
        </authorList>
    </citation>
    <scope>NUCLEOTIDE SEQUENCE</scope>
    <source>
        <strain evidence="6">SS15</strain>
        <tissue evidence="6">Liver</tissue>
    </source>
</reference>